<protein>
    <submittedName>
        <fullName evidence="1">Uncharacterized protein</fullName>
    </submittedName>
</protein>
<dbReference type="EMBL" id="MT732474">
    <property type="protein sequence ID" value="QQV91534.1"/>
    <property type="molecule type" value="Genomic_DNA"/>
</dbReference>
<keyword evidence="2" id="KW-1185">Reference proteome</keyword>
<dbReference type="Proteomes" id="UP000693868">
    <property type="component" value="Segment"/>
</dbReference>
<accession>A0A8E4ZMA1</accession>
<organism evidence="1 2">
    <name type="scientific">Tenacibaculum phage Gundel_1</name>
    <dbReference type="NCBI Taxonomy" id="2745672"/>
    <lineage>
        <taxon>Viruses</taxon>
        <taxon>Duplodnaviria</taxon>
        <taxon>Heunggongvirae</taxon>
        <taxon>Uroviricota</taxon>
        <taxon>Caudoviricetes</taxon>
        <taxon>Pachyviridae</taxon>
        <taxon>Gundelvirus</taxon>
        <taxon>Gundelvirus Gundel</taxon>
    </lineage>
</organism>
<reference evidence="1" key="1">
    <citation type="submission" date="2020-07" db="EMBL/GenBank/DDBJ databases">
        <title>Highly diverse flavobacterial phages as mortality factor during North Sea spring blooms.</title>
        <authorList>
            <person name="Bartlau N."/>
            <person name="Wichels A."/>
            <person name="Krohne G."/>
            <person name="Adriaenssens E.M."/>
            <person name="Heins A."/>
            <person name="Fuchs B.M."/>
            <person name="Amann R."/>
            <person name="Moraru C."/>
        </authorList>
    </citation>
    <scope>NUCLEOTIDE SEQUENCE</scope>
</reference>
<proteinExistence type="predicted"/>
<gene>
    <name evidence="1" type="ORF">Gundel1_96</name>
</gene>
<name>A0A8E4ZMA1_9CAUD</name>
<evidence type="ECO:0000313" key="1">
    <source>
        <dbReference type="EMBL" id="QQV91534.1"/>
    </source>
</evidence>
<evidence type="ECO:0000313" key="2">
    <source>
        <dbReference type="Proteomes" id="UP000693868"/>
    </source>
</evidence>
<sequence>MEKKKEVKQVTNKSVKVRSFEVIEKEPIFDVPKWKLRIAKIFKIPVSKKFRYAFKINYYGSERLKPSDVITDEKGNIYTVLKEMNRMAMILTYKPMDHKPNLNCTLKIQGREK</sequence>